<evidence type="ECO:0000313" key="1">
    <source>
        <dbReference type="EMBL" id="KIM21795.1"/>
    </source>
</evidence>
<accession>A0A0C3AAX7</accession>
<dbReference type="SUPFAM" id="SSF52047">
    <property type="entry name" value="RNI-like"/>
    <property type="match status" value="1"/>
</dbReference>
<dbReference type="Gene3D" id="3.80.10.10">
    <property type="entry name" value="Ribonuclease Inhibitor"/>
    <property type="match status" value="1"/>
</dbReference>
<dbReference type="InterPro" id="IPR036047">
    <property type="entry name" value="F-box-like_dom_sf"/>
</dbReference>
<evidence type="ECO:0000313" key="2">
    <source>
        <dbReference type="Proteomes" id="UP000054097"/>
    </source>
</evidence>
<dbReference type="Proteomes" id="UP000054097">
    <property type="component" value="Unassembled WGS sequence"/>
</dbReference>
<dbReference type="SUPFAM" id="SSF81383">
    <property type="entry name" value="F-box domain"/>
    <property type="match status" value="1"/>
</dbReference>
<protein>
    <submittedName>
        <fullName evidence="1">Uncharacterized protein</fullName>
    </submittedName>
</protein>
<name>A0A0C3AAX7_SERVB</name>
<dbReference type="EMBL" id="KN824371">
    <property type="protein sequence ID" value="KIM21795.1"/>
    <property type="molecule type" value="Genomic_DNA"/>
</dbReference>
<dbReference type="AlphaFoldDB" id="A0A0C3AAX7"/>
<dbReference type="OrthoDB" id="2423701at2759"/>
<organism evidence="1 2">
    <name type="scientific">Serendipita vermifera MAFF 305830</name>
    <dbReference type="NCBI Taxonomy" id="933852"/>
    <lineage>
        <taxon>Eukaryota</taxon>
        <taxon>Fungi</taxon>
        <taxon>Dikarya</taxon>
        <taxon>Basidiomycota</taxon>
        <taxon>Agaricomycotina</taxon>
        <taxon>Agaricomycetes</taxon>
        <taxon>Sebacinales</taxon>
        <taxon>Serendipitaceae</taxon>
        <taxon>Serendipita</taxon>
    </lineage>
</organism>
<reference evidence="1 2" key="1">
    <citation type="submission" date="2014-04" db="EMBL/GenBank/DDBJ databases">
        <authorList>
            <consortium name="DOE Joint Genome Institute"/>
            <person name="Kuo A."/>
            <person name="Zuccaro A."/>
            <person name="Kohler A."/>
            <person name="Nagy L.G."/>
            <person name="Floudas D."/>
            <person name="Copeland A."/>
            <person name="Barry K.W."/>
            <person name="Cichocki N."/>
            <person name="Veneault-Fourrey C."/>
            <person name="LaButti K."/>
            <person name="Lindquist E.A."/>
            <person name="Lipzen A."/>
            <person name="Lundell T."/>
            <person name="Morin E."/>
            <person name="Murat C."/>
            <person name="Sun H."/>
            <person name="Tunlid A."/>
            <person name="Henrissat B."/>
            <person name="Grigoriev I.V."/>
            <person name="Hibbett D.S."/>
            <person name="Martin F."/>
            <person name="Nordberg H.P."/>
            <person name="Cantor M.N."/>
            <person name="Hua S.X."/>
        </authorList>
    </citation>
    <scope>NUCLEOTIDE SEQUENCE [LARGE SCALE GENOMIC DNA]</scope>
    <source>
        <strain evidence="1 2">MAFF 305830</strain>
    </source>
</reference>
<proteinExistence type="predicted"/>
<dbReference type="HOGENOM" id="CLU_399645_0_0_1"/>
<dbReference type="InterPro" id="IPR032675">
    <property type="entry name" value="LRR_dom_sf"/>
</dbReference>
<reference evidence="2" key="2">
    <citation type="submission" date="2015-01" db="EMBL/GenBank/DDBJ databases">
        <title>Evolutionary Origins and Diversification of the Mycorrhizal Mutualists.</title>
        <authorList>
            <consortium name="DOE Joint Genome Institute"/>
            <consortium name="Mycorrhizal Genomics Consortium"/>
            <person name="Kohler A."/>
            <person name="Kuo A."/>
            <person name="Nagy L.G."/>
            <person name="Floudas D."/>
            <person name="Copeland A."/>
            <person name="Barry K.W."/>
            <person name="Cichocki N."/>
            <person name="Veneault-Fourrey C."/>
            <person name="LaButti K."/>
            <person name="Lindquist E.A."/>
            <person name="Lipzen A."/>
            <person name="Lundell T."/>
            <person name="Morin E."/>
            <person name="Murat C."/>
            <person name="Riley R."/>
            <person name="Ohm R."/>
            <person name="Sun H."/>
            <person name="Tunlid A."/>
            <person name="Henrissat B."/>
            <person name="Grigoriev I.V."/>
            <person name="Hibbett D.S."/>
            <person name="Martin F."/>
        </authorList>
    </citation>
    <scope>NUCLEOTIDE SEQUENCE [LARGE SCALE GENOMIC DNA]</scope>
    <source>
        <strain evidence="2">MAFF 305830</strain>
    </source>
</reference>
<sequence length="689" mass="77298">MNEQQLVKQAEVTLKSIRFTDDPLRREALCTEYNHLVDKLDALHLLADKLDLLHIQPNKMFFLLPIELTCKIFETVVASNPNGPFLLANVCKQWYTVVYQNPSMWTNVVIDTSRPRCLSNLKIFSIQSKDRLLDVTIHARIKPDVVDVTSKLMDFHRWKTLVIQASDYTQILNDPVVASLFHADPFPNLITIDVQAPGLTSTQVPLWSSLFPDDGIPDTLSKSARAALQSHLTIGMFFTGTKSIVSLHPNLKYLTLLSQNGFGSAQSNDQSTIPLHQLRGLRIDYENSDILMAIECPKIENLSVSITDQRIPELHDKLRGCVHLQQLTIQIFLLDDPLPISFPSFSSQMSQFSHLPCLKTLEVSGGICDAVLSVILAPEICSLILTGGTSLSADTLLSFLGRSPMLYYMQLDRIQEATEASTIEPEARAISTQTSSSLSCSLEKIQTNHAAAPVLRHLSLPNLRHLHLRGILLNIRTNQGEIHLSNLIPPALHVLGNLTTLDFCSDRRPFYILVGLPEILPYLNALEFLALPRPMRKKNIMIDILIQMMHKGDQDGVPVCPRLKTLKTECYPEWEGLLEVLGERNRVAHIPEDKRKILVPLECIILPALPHPSILERVQLALAGKFPLKSDLKVESNGEMTGCDDCLLTGWLCDKKDVTTYTEFLLTCYRHTKGPVRITGYRSHTRVSS</sequence>
<gene>
    <name evidence="1" type="ORF">M408DRAFT_300499</name>
</gene>
<keyword evidence="2" id="KW-1185">Reference proteome</keyword>